<feature type="transmembrane region" description="Helical" evidence="10">
    <location>
        <begin position="335"/>
        <end position="355"/>
    </location>
</feature>
<keyword evidence="9" id="KW-0479">Metal-binding</keyword>
<evidence type="ECO:0000256" key="4">
    <source>
        <dbReference type="ARBA" id="ARBA00009578"/>
    </source>
</evidence>
<evidence type="ECO:0000256" key="9">
    <source>
        <dbReference type="RuleBase" id="RU000369"/>
    </source>
</evidence>
<dbReference type="GO" id="GO:0015990">
    <property type="term" value="P:electron transport coupled proton transport"/>
    <property type="evidence" value="ECO:0007669"/>
    <property type="project" value="TreeGrafter"/>
</dbReference>
<evidence type="ECO:0000256" key="1">
    <source>
        <dbReference type="ARBA" id="ARBA00001971"/>
    </source>
</evidence>
<feature type="transmembrane region" description="Helical" evidence="10">
    <location>
        <begin position="408"/>
        <end position="425"/>
    </location>
</feature>
<name>A0A140CUT9_9METZ</name>
<dbReference type="InterPro" id="IPR023615">
    <property type="entry name" value="Cyt_c_Oxase_su1_BS"/>
</dbReference>
<dbReference type="InterPro" id="IPR036927">
    <property type="entry name" value="Cyt_c_oxase-like_su1_sf"/>
</dbReference>
<evidence type="ECO:0000256" key="5">
    <source>
        <dbReference type="ARBA" id="ARBA00015947"/>
    </source>
</evidence>
<dbReference type="PROSITE" id="PS50855">
    <property type="entry name" value="COX1"/>
    <property type="match status" value="1"/>
</dbReference>
<keyword evidence="7 10" id="KW-1133">Transmembrane helix</keyword>
<dbReference type="PANTHER" id="PTHR10422:SF18">
    <property type="entry name" value="CYTOCHROME C OXIDASE SUBUNIT 1"/>
    <property type="match status" value="1"/>
</dbReference>
<dbReference type="PROSITE" id="PS00077">
    <property type="entry name" value="COX1_CUB"/>
    <property type="match status" value="1"/>
</dbReference>
<keyword evidence="9" id="KW-0249">Electron transport</keyword>
<comment type="pathway">
    <text evidence="3 9">Energy metabolism; oxidative phosphorylation.</text>
</comment>
<dbReference type="PANTHER" id="PTHR10422">
    <property type="entry name" value="CYTOCHROME C OXIDASE SUBUNIT 1"/>
    <property type="match status" value="1"/>
</dbReference>
<feature type="domain" description="Cytochrome oxidase subunit I profile" evidence="11">
    <location>
        <begin position="1"/>
        <end position="441"/>
    </location>
</feature>
<dbReference type="GO" id="GO:0016491">
    <property type="term" value="F:oxidoreductase activity"/>
    <property type="evidence" value="ECO:0007669"/>
    <property type="project" value="UniProtKB-KW"/>
</dbReference>
<feature type="transmembrane region" description="Helical" evidence="10">
    <location>
        <begin position="181"/>
        <end position="207"/>
    </location>
</feature>
<keyword evidence="9" id="KW-0408">Iron</keyword>
<keyword evidence="8 9" id="KW-0472">Membrane</keyword>
<evidence type="ECO:0000256" key="6">
    <source>
        <dbReference type="ARBA" id="ARBA00022692"/>
    </source>
</evidence>
<dbReference type="GO" id="GO:0005743">
    <property type="term" value="C:mitochondrial inner membrane"/>
    <property type="evidence" value="ECO:0007669"/>
    <property type="project" value="UniProtKB-SubCell"/>
</dbReference>
<feature type="transmembrane region" description="Helical" evidence="10">
    <location>
        <begin position="144"/>
        <end position="169"/>
    </location>
</feature>
<comment type="function">
    <text evidence="9">Component of the cytochrome c oxidase, the last enzyme in the mitochondrial electron transport chain which drives oxidative phosphorylation. The respiratory chain contains 3 multisubunit complexes succinate dehydrogenase (complex II, CII), ubiquinol-cytochrome c oxidoreductase (cytochrome b-c1 complex, complex III, CIII) and cytochrome c oxidase (complex IV, CIV), that cooperate to transfer electrons derived from NADH and succinate to molecular oxygen, creating an electrochemical gradient over the inner membrane that drives transmembrane transport and the ATP synthase. Cytochrome c oxidase is the component of the respiratory chain that catalyzes the reduction of oxygen to water. Electrons originating from reduced cytochrome c in the intermembrane space (IMS) are transferred via the dinuclear copper A center (CU(A)) of subunit 2 and heme A of subunit 1 to the active site in subunit 1, a binuclear center (BNC) formed by heme A3 and copper B (CU(B)). The BNC reduces molecular oxygen to 2 water molecules using 4 electrons from cytochrome c in the IMS and 4 protons from the mitochondrial matrix.</text>
</comment>
<evidence type="ECO:0000256" key="7">
    <source>
        <dbReference type="ARBA" id="ARBA00022989"/>
    </source>
</evidence>
<feature type="transmembrane region" description="Helical" evidence="10">
    <location>
        <begin position="298"/>
        <end position="323"/>
    </location>
</feature>
<evidence type="ECO:0000259" key="11">
    <source>
        <dbReference type="PROSITE" id="PS50855"/>
    </source>
</evidence>
<keyword evidence="12" id="KW-0560">Oxidoreductase</keyword>
<feature type="transmembrane region" description="Helical" evidence="10">
    <location>
        <begin position="59"/>
        <end position="83"/>
    </location>
</feature>
<gene>
    <name evidence="12" type="primary">cox1</name>
</gene>
<keyword evidence="9" id="KW-0186">Copper</keyword>
<evidence type="ECO:0000256" key="3">
    <source>
        <dbReference type="ARBA" id="ARBA00004673"/>
    </source>
</evidence>
<dbReference type="PRINTS" id="PR01165">
    <property type="entry name" value="CYCOXIDASEI"/>
</dbReference>
<keyword evidence="9" id="KW-0813">Transport</keyword>
<proteinExistence type="inferred from homology"/>
<evidence type="ECO:0000256" key="10">
    <source>
        <dbReference type="SAM" id="Phobius"/>
    </source>
</evidence>
<dbReference type="GO" id="GO:0004129">
    <property type="term" value="F:cytochrome-c oxidase activity"/>
    <property type="evidence" value="ECO:0007669"/>
    <property type="project" value="UniProtKB-EC"/>
</dbReference>
<comment type="similarity">
    <text evidence="4 9">Belongs to the heme-copper respiratory oxidase family.</text>
</comment>
<evidence type="ECO:0000256" key="2">
    <source>
        <dbReference type="ARBA" id="ARBA00004141"/>
    </source>
</evidence>
<dbReference type="GO" id="GO:0020037">
    <property type="term" value="F:heme binding"/>
    <property type="evidence" value="ECO:0007669"/>
    <property type="project" value="InterPro"/>
</dbReference>
<dbReference type="InterPro" id="IPR023616">
    <property type="entry name" value="Cyt_c_oxase-like_su1_dom"/>
</dbReference>
<keyword evidence="9" id="KW-0679">Respiratory chain</keyword>
<dbReference type="InterPro" id="IPR000883">
    <property type="entry name" value="Cyt_C_Oxase_1"/>
</dbReference>
<comment type="catalytic activity">
    <reaction evidence="9">
        <text>4 Fe(II)-[cytochrome c] + O2 + 8 H(+)(in) = 4 Fe(III)-[cytochrome c] + 2 H2O + 4 H(+)(out)</text>
        <dbReference type="Rhea" id="RHEA:11436"/>
        <dbReference type="Rhea" id="RHEA-COMP:10350"/>
        <dbReference type="Rhea" id="RHEA-COMP:14399"/>
        <dbReference type="ChEBI" id="CHEBI:15377"/>
        <dbReference type="ChEBI" id="CHEBI:15378"/>
        <dbReference type="ChEBI" id="CHEBI:15379"/>
        <dbReference type="ChEBI" id="CHEBI:29033"/>
        <dbReference type="ChEBI" id="CHEBI:29034"/>
        <dbReference type="EC" id="7.1.1.9"/>
    </reaction>
</comment>
<accession>A0A140CUT9</accession>
<organism evidence="12">
    <name type="scientific">Petrobiona massiliana</name>
    <dbReference type="NCBI Taxonomy" id="68578"/>
    <lineage>
        <taxon>Eukaryota</taxon>
        <taxon>Metazoa</taxon>
        <taxon>Porifera</taxon>
        <taxon>Calcarea</taxon>
        <taxon>Calcaronea</taxon>
        <taxon>Baerida</taxon>
        <taxon>Petrobionidae</taxon>
        <taxon>Petrobiona</taxon>
    </lineage>
</organism>
<keyword evidence="9" id="KW-0349">Heme</keyword>
<evidence type="ECO:0000313" key="12">
    <source>
        <dbReference type="EMBL" id="AMJ16569.1"/>
    </source>
</evidence>
<feature type="transmembrane region" description="Helical" evidence="10">
    <location>
        <begin position="17"/>
        <end position="39"/>
    </location>
</feature>
<feature type="transmembrane region" description="Helical" evidence="10">
    <location>
        <begin position="262"/>
        <end position="286"/>
    </location>
</feature>
<dbReference type="GO" id="GO:0046872">
    <property type="term" value="F:metal ion binding"/>
    <property type="evidence" value="ECO:0007669"/>
    <property type="project" value="UniProtKB-KW"/>
</dbReference>
<dbReference type="SUPFAM" id="SSF81442">
    <property type="entry name" value="Cytochrome c oxidase subunit I-like"/>
    <property type="match status" value="1"/>
</dbReference>
<geneLocation type="mitochondrion" evidence="12"/>
<feature type="transmembrane region" description="Helical" evidence="10">
    <location>
        <begin position="227"/>
        <end position="250"/>
    </location>
</feature>
<protein>
    <recommendedName>
        <fullName evidence="5 9">Cytochrome c oxidase subunit 1</fullName>
        <ecNumber evidence="9">7.1.1.9</ecNumber>
    </recommendedName>
</protein>
<keyword evidence="9" id="KW-0999">Mitochondrion inner membrane</keyword>
<reference evidence="12" key="1">
    <citation type="journal article" date="2016" name="Curr. Biol.">
        <title>Extensive Mitochondrial mRNA Editing and Unusual Mitochondrial Genome Organization in Calcaronean Sponges.</title>
        <authorList>
            <person name="Lavrov D.V."/>
            <person name="Adamski M."/>
            <person name="Chevaldonne P."/>
            <person name="Adamska M."/>
        </authorList>
    </citation>
    <scope>NUCLEOTIDE SEQUENCE</scope>
</reference>
<dbReference type="EC" id="7.1.1.9" evidence="9"/>
<evidence type="ECO:0000256" key="8">
    <source>
        <dbReference type="ARBA" id="ARBA00023136"/>
    </source>
</evidence>
<comment type="cofactor">
    <cofactor evidence="1">
        <name>heme</name>
        <dbReference type="ChEBI" id="CHEBI:30413"/>
    </cofactor>
</comment>
<dbReference type="GO" id="GO:0006123">
    <property type="term" value="P:mitochondrial electron transport, cytochrome c to oxygen"/>
    <property type="evidence" value="ECO:0007669"/>
    <property type="project" value="TreeGrafter"/>
</dbReference>
<feature type="transmembrane region" description="Helical" evidence="10">
    <location>
        <begin position="367"/>
        <end position="387"/>
    </location>
</feature>
<feature type="transmembrane region" description="Helical" evidence="10">
    <location>
        <begin position="103"/>
        <end position="124"/>
    </location>
</feature>
<dbReference type="Pfam" id="PF00115">
    <property type="entry name" value="COX1"/>
    <property type="match status" value="1"/>
</dbReference>
<dbReference type="EMBL" id="KT997995">
    <property type="protein sequence ID" value="AMJ16569.1"/>
    <property type="molecule type" value="Genomic_DNA"/>
</dbReference>
<keyword evidence="6 9" id="KW-0812">Transmembrane</keyword>
<dbReference type="UniPathway" id="UPA00705"/>
<keyword evidence="9 12" id="KW-0496">Mitochondrion</keyword>
<sequence>MENHYWGQITNHKEIGIIYLTFGGVARFMSTAFSLVLRWELSSPLSVLGDGRLMNSRVMRHMLAIIFLFLMPFLVGGVGNWFLPVWLGAPDMAFPRLNNFSLWLLFVSAPFLTIGIASTRGMGWTLYPPLSSAMGTPSSGIEGIIFFLHLAGLSSLLGAINFLTTVALIRHSKRWMDPRLMAMAIWITTALLLLALPVLAGAVTILLTDRVVSGSFFDPTGGGDPILFQHLFWFFGHPEVYVLILPAFGLVSQVLGQARGMVFAKIGIIQSIISIGVVGFLVWGHHIFTVGMDVDVRAYFTAVTLVVAVPTGVKVFSWLATIWGSSVPLGRPDIIWVNLFLVLFTFGGFTGLILANAGVDLLLHDTYYVVAHFHYVLSLGAVFGLMAGTTYGSVATRWVPFPASAGRLHAMLLFVGANGVFYPLHQLGLRGMPRRVFFMLG</sequence>
<dbReference type="Gene3D" id="1.20.210.10">
    <property type="entry name" value="Cytochrome c oxidase-like, subunit I domain"/>
    <property type="match status" value="1"/>
</dbReference>
<dbReference type="AlphaFoldDB" id="A0A140CUT9"/>
<comment type="subcellular location">
    <subcellularLocation>
        <location evidence="2">Membrane</location>
        <topology evidence="2">Multi-pass membrane protein</topology>
    </subcellularLocation>
    <subcellularLocation>
        <location evidence="9">Mitochondrion inner membrane</location>
        <topology evidence="9">Multi-pass membrane protein</topology>
    </subcellularLocation>
</comment>